<sequence>MAEALQTTSHDTPDPAVDLSGLPVTLADLRAAADVVRGAIVETPCNYSRTLSAICGCDLWLKFENLQFTSSFKERGALNRLTALSVEERQRGVVAMSAGNHAQGVAYHAKRLGIPATIVMPVGTPMVKIENTRHHGAEVIVTGATLEEAAAFARTHGEARGMIFVHPYDDPLVIAGQGTVGLEMLKAVPELDTLVVPIGGGGLISGIAIAAKALKPGLRILGVEAWLYPSMYNAIHDGNLPARGDTLAEGIAVKSPGKITTEIVRRLVDDIALVNEAELERAVATMISIEKTVVEGAGAAGLAAIMSDPSRFAGQKVGLVLSGGNIDTRLIASVLTRELAREGRLTQLSLDIPDRPGQLAAVAALLAEAGANIIEVSHQRTFSDLPAKATLLQLVIETRDAAHLDEVMAKLGASGLSARCT</sequence>
<dbReference type="CDD" id="cd04886">
    <property type="entry name" value="ACT_ThrD-II-like"/>
    <property type="match status" value="1"/>
</dbReference>
<dbReference type="SUPFAM" id="SSF53686">
    <property type="entry name" value="Tryptophan synthase beta subunit-like PLP-dependent enzymes"/>
    <property type="match status" value="1"/>
</dbReference>
<dbReference type="Gene3D" id="3.30.70.260">
    <property type="match status" value="1"/>
</dbReference>
<evidence type="ECO:0000256" key="5">
    <source>
        <dbReference type="ARBA" id="ARBA00049406"/>
    </source>
</evidence>
<dbReference type="InterPro" id="IPR002912">
    <property type="entry name" value="ACT_dom"/>
</dbReference>
<dbReference type="Proteomes" id="UP001156905">
    <property type="component" value="Unassembled WGS sequence"/>
</dbReference>
<reference evidence="8" key="1">
    <citation type="journal article" date="2019" name="Int. J. Syst. Evol. Microbiol.">
        <title>The Global Catalogue of Microorganisms (GCM) 10K type strain sequencing project: providing services to taxonomists for standard genome sequencing and annotation.</title>
        <authorList>
            <consortium name="The Broad Institute Genomics Platform"/>
            <consortium name="The Broad Institute Genome Sequencing Center for Infectious Disease"/>
            <person name="Wu L."/>
            <person name="Ma J."/>
        </authorList>
    </citation>
    <scope>NUCLEOTIDE SEQUENCE [LARGE SCALE GENOMIC DNA]</scope>
    <source>
        <strain evidence="8">NBRC 102520</strain>
    </source>
</reference>
<comment type="similarity">
    <text evidence="2">Belongs to the serine/threonine dehydratase family.</text>
</comment>
<evidence type="ECO:0000259" key="6">
    <source>
        <dbReference type="PROSITE" id="PS51671"/>
    </source>
</evidence>
<name>A0ABQ6B318_9BRAD</name>
<gene>
    <name evidence="7" type="ORF">GCM10007857_47920</name>
</gene>
<dbReference type="RefSeq" id="WP_284269266.1">
    <property type="nucleotide sequence ID" value="NZ_BSOW01000017.1"/>
</dbReference>
<dbReference type="InterPro" id="IPR005789">
    <property type="entry name" value="Thr_deHydtase_catblc"/>
</dbReference>
<keyword evidence="8" id="KW-1185">Reference proteome</keyword>
<dbReference type="NCBIfam" id="TIGR01127">
    <property type="entry name" value="ilvA_1Cterm"/>
    <property type="match status" value="1"/>
</dbReference>
<organism evidence="7 8">
    <name type="scientific">Bradyrhizobium iriomotense</name>
    <dbReference type="NCBI Taxonomy" id="441950"/>
    <lineage>
        <taxon>Bacteria</taxon>
        <taxon>Pseudomonadati</taxon>
        <taxon>Pseudomonadota</taxon>
        <taxon>Alphaproteobacteria</taxon>
        <taxon>Hyphomicrobiales</taxon>
        <taxon>Nitrobacteraceae</taxon>
        <taxon>Bradyrhizobium</taxon>
    </lineage>
</organism>
<keyword evidence="3" id="KW-0663">Pyridoxal phosphate</keyword>
<dbReference type="PROSITE" id="PS51671">
    <property type="entry name" value="ACT"/>
    <property type="match status" value="1"/>
</dbReference>
<dbReference type="NCBIfam" id="NF005600">
    <property type="entry name" value="PRK07334.1"/>
    <property type="match status" value="1"/>
</dbReference>
<comment type="catalytic activity">
    <reaction evidence="5">
        <text>L-serine = pyruvate + NH4(+)</text>
        <dbReference type="Rhea" id="RHEA:19169"/>
        <dbReference type="ChEBI" id="CHEBI:15361"/>
        <dbReference type="ChEBI" id="CHEBI:28938"/>
        <dbReference type="ChEBI" id="CHEBI:33384"/>
        <dbReference type="EC" id="4.3.1.17"/>
    </reaction>
</comment>
<evidence type="ECO:0000313" key="8">
    <source>
        <dbReference type="Proteomes" id="UP001156905"/>
    </source>
</evidence>
<dbReference type="Gene3D" id="3.40.50.1100">
    <property type="match status" value="2"/>
</dbReference>
<dbReference type="SUPFAM" id="SSF55021">
    <property type="entry name" value="ACT-like"/>
    <property type="match status" value="1"/>
</dbReference>
<proteinExistence type="inferred from homology"/>
<evidence type="ECO:0000256" key="3">
    <source>
        <dbReference type="ARBA" id="ARBA00022898"/>
    </source>
</evidence>
<evidence type="ECO:0000256" key="1">
    <source>
        <dbReference type="ARBA" id="ARBA00001933"/>
    </source>
</evidence>
<evidence type="ECO:0000256" key="2">
    <source>
        <dbReference type="ARBA" id="ARBA00010869"/>
    </source>
</evidence>
<dbReference type="InterPro" id="IPR045865">
    <property type="entry name" value="ACT-like_dom_sf"/>
</dbReference>
<evidence type="ECO:0000313" key="7">
    <source>
        <dbReference type="EMBL" id="GLR88080.1"/>
    </source>
</evidence>
<dbReference type="PANTHER" id="PTHR48078:SF6">
    <property type="entry name" value="L-THREONINE DEHYDRATASE CATABOLIC TDCB"/>
    <property type="match status" value="1"/>
</dbReference>
<comment type="caution">
    <text evidence="7">The sequence shown here is derived from an EMBL/GenBank/DDBJ whole genome shotgun (WGS) entry which is preliminary data.</text>
</comment>
<dbReference type="InterPro" id="IPR050147">
    <property type="entry name" value="Ser/Thr_Dehydratase"/>
</dbReference>
<dbReference type="Pfam" id="PF01842">
    <property type="entry name" value="ACT"/>
    <property type="match status" value="1"/>
</dbReference>
<keyword evidence="4" id="KW-0456">Lyase</keyword>
<dbReference type="Pfam" id="PF00291">
    <property type="entry name" value="PALP"/>
    <property type="match status" value="1"/>
</dbReference>
<accession>A0ABQ6B318</accession>
<dbReference type="CDD" id="cd01562">
    <property type="entry name" value="Thr-dehyd"/>
    <property type="match status" value="1"/>
</dbReference>
<protein>
    <submittedName>
        <fullName evidence="7">Threonine ammonia-lyase</fullName>
    </submittedName>
</protein>
<dbReference type="InterPro" id="IPR044561">
    <property type="entry name" value="ACT_ThrD-II-like"/>
</dbReference>
<dbReference type="InterPro" id="IPR036052">
    <property type="entry name" value="TrpB-like_PALP_sf"/>
</dbReference>
<evidence type="ECO:0000256" key="4">
    <source>
        <dbReference type="ARBA" id="ARBA00023239"/>
    </source>
</evidence>
<dbReference type="PANTHER" id="PTHR48078">
    <property type="entry name" value="THREONINE DEHYDRATASE, MITOCHONDRIAL-RELATED"/>
    <property type="match status" value="1"/>
</dbReference>
<comment type="cofactor">
    <cofactor evidence="1">
        <name>pyridoxal 5'-phosphate</name>
        <dbReference type="ChEBI" id="CHEBI:597326"/>
    </cofactor>
</comment>
<feature type="domain" description="ACT" evidence="6">
    <location>
        <begin position="347"/>
        <end position="421"/>
    </location>
</feature>
<dbReference type="EMBL" id="BSOW01000017">
    <property type="protein sequence ID" value="GLR88080.1"/>
    <property type="molecule type" value="Genomic_DNA"/>
</dbReference>
<dbReference type="InterPro" id="IPR001926">
    <property type="entry name" value="TrpB-like_PALP"/>
</dbReference>